<sequence>RNNRSSSNNLMIQDDIQSSIINISSYVLNQELSIFKSNNESVNRLEYSNEFEGRLESYDRLEDELGKSDNRFENRLEWDNESKKELKSNNNSLLTTNITSTTESEESILFISSEIAILIRFLKVKVQNNLFNKAFHEIIEAVVTKPISLYLIKKTLLSLIPFKPK</sequence>
<accession>A0ACA9MH15</accession>
<reference evidence="1" key="1">
    <citation type="submission" date="2021-06" db="EMBL/GenBank/DDBJ databases">
        <authorList>
            <person name="Kallberg Y."/>
            <person name="Tangrot J."/>
            <person name="Rosling A."/>
        </authorList>
    </citation>
    <scope>NUCLEOTIDE SEQUENCE</scope>
    <source>
        <strain evidence="1">AU212A</strain>
    </source>
</reference>
<evidence type="ECO:0000313" key="1">
    <source>
        <dbReference type="EMBL" id="CAG8586113.1"/>
    </source>
</evidence>
<organism evidence="1 2">
    <name type="scientific">Scutellospora calospora</name>
    <dbReference type="NCBI Taxonomy" id="85575"/>
    <lineage>
        <taxon>Eukaryota</taxon>
        <taxon>Fungi</taxon>
        <taxon>Fungi incertae sedis</taxon>
        <taxon>Mucoromycota</taxon>
        <taxon>Glomeromycotina</taxon>
        <taxon>Glomeromycetes</taxon>
        <taxon>Diversisporales</taxon>
        <taxon>Gigasporaceae</taxon>
        <taxon>Scutellospora</taxon>
    </lineage>
</organism>
<dbReference type="EMBL" id="CAJVPM010012136">
    <property type="protein sequence ID" value="CAG8586113.1"/>
    <property type="molecule type" value="Genomic_DNA"/>
</dbReference>
<proteinExistence type="predicted"/>
<dbReference type="Proteomes" id="UP000789860">
    <property type="component" value="Unassembled WGS sequence"/>
</dbReference>
<protein>
    <submittedName>
        <fullName evidence="1">3067_t:CDS:1</fullName>
    </submittedName>
</protein>
<keyword evidence="2" id="KW-1185">Reference proteome</keyword>
<evidence type="ECO:0000313" key="2">
    <source>
        <dbReference type="Proteomes" id="UP000789860"/>
    </source>
</evidence>
<comment type="caution">
    <text evidence="1">The sequence shown here is derived from an EMBL/GenBank/DDBJ whole genome shotgun (WGS) entry which is preliminary data.</text>
</comment>
<name>A0ACA9MH15_9GLOM</name>
<gene>
    <name evidence="1" type="ORF">SCALOS_LOCUS6398</name>
</gene>
<feature type="non-terminal residue" evidence="1">
    <location>
        <position position="1"/>
    </location>
</feature>